<evidence type="ECO:0000313" key="2">
    <source>
        <dbReference type="Proteomes" id="UP000019150"/>
    </source>
</evidence>
<accession>W5TUT1</accession>
<evidence type="ECO:0000313" key="1">
    <source>
        <dbReference type="EMBL" id="AHH20926.1"/>
    </source>
</evidence>
<dbReference type="Proteomes" id="UP000019150">
    <property type="component" value="Chromosome"/>
</dbReference>
<keyword evidence="2" id="KW-1185">Reference proteome</keyword>
<dbReference type="HOGENOM" id="CLU_1844148_0_0_11"/>
<dbReference type="EMBL" id="CP006850">
    <property type="protein sequence ID" value="AHH20926.1"/>
    <property type="molecule type" value="Genomic_DNA"/>
</dbReference>
<dbReference type="OrthoDB" id="4179940at2"/>
<dbReference type="RefSeq" id="WP_025352264.1">
    <property type="nucleotide sequence ID" value="NZ_CP006850.1"/>
</dbReference>
<dbReference type="AlphaFoldDB" id="W5TUT1"/>
<dbReference type="STRING" id="1415166.NONO_c61520"/>
<gene>
    <name evidence="1" type="ORF">NONO_c61520</name>
</gene>
<organism evidence="1 2">
    <name type="scientific">Nocardia nova SH22a</name>
    <dbReference type="NCBI Taxonomy" id="1415166"/>
    <lineage>
        <taxon>Bacteria</taxon>
        <taxon>Bacillati</taxon>
        <taxon>Actinomycetota</taxon>
        <taxon>Actinomycetes</taxon>
        <taxon>Mycobacteriales</taxon>
        <taxon>Nocardiaceae</taxon>
        <taxon>Nocardia</taxon>
    </lineage>
</organism>
<sequence>MIEIDTFRRVACSCEGYLIDTLSMSQIDDANVLELALRWGPDKPDVVLAFQGIYYFELGKTPEPGAYPLEQVAVTVLPSSNDPWPAGLGIDLVRSSTLPDLVWFHAEGPVQLNVVAAIVTAYVEAR</sequence>
<protein>
    <submittedName>
        <fullName evidence="1">Uncharacterized protein</fullName>
    </submittedName>
</protein>
<dbReference type="eggNOG" id="ENOG502ZM7E">
    <property type="taxonomic scope" value="Bacteria"/>
</dbReference>
<reference evidence="1 2" key="1">
    <citation type="journal article" date="2014" name="Appl. Environ. Microbiol.">
        <title>Insights into the Microbial Degradation of Rubber and Gutta-Percha by Analysis of the Complete Genome of Nocardia nova SH22a.</title>
        <authorList>
            <person name="Luo Q."/>
            <person name="Hiessl S."/>
            <person name="Poehlein A."/>
            <person name="Daniel R."/>
            <person name="Steinbuchel A."/>
        </authorList>
    </citation>
    <scope>NUCLEOTIDE SEQUENCE [LARGE SCALE GENOMIC DNA]</scope>
    <source>
        <strain evidence="1">SH22a</strain>
    </source>
</reference>
<proteinExistence type="predicted"/>
<name>W5TUT1_9NOCA</name>
<dbReference type="KEGG" id="nno:NONO_c61520"/>
<dbReference type="PATRIC" id="fig|1415166.3.peg.6330"/>